<feature type="compositionally biased region" description="Polar residues" evidence="1">
    <location>
        <begin position="453"/>
        <end position="463"/>
    </location>
</feature>
<reference evidence="4" key="2">
    <citation type="submission" date="2019-11" db="UniProtKB">
        <authorList>
            <consortium name="WormBaseParasite"/>
        </authorList>
    </citation>
    <scope>IDENTIFICATION</scope>
</reference>
<feature type="compositionally biased region" description="Polar residues" evidence="1">
    <location>
        <begin position="150"/>
        <end position="174"/>
    </location>
</feature>
<proteinExistence type="predicted"/>
<gene>
    <name evidence="2" type="ORF">MCOS_LOCUS1177</name>
</gene>
<dbReference type="Proteomes" id="UP000267029">
    <property type="component" value="Unassembled WGS sequence"/>
</dbReference>
<feature type="region of interest" description="Disordered" evidence="1">
    <location>
        <begin position="305"/>
        <end position="324"/>
    </location>
</feature>
<organism evidence="4">
    <name type="scientific">Mesocestoides corti</name>
    <name type="common">Flatworm</name>
    <dbReference type="NCBI Taxonomy" id="53468"/>
    <lineage>
        <taxon>Eukaryota</taxon>
        <taxon>Metazoa</taxon>
        <taxon>Spiralia</taxon>
        <taxon>Lophotrochozoa</taxon>
        <taxon>Platyhelminthes</taxon>
        <taxon>Cestoda</taxon>
        <taxon>Eucestoda</taxon>
        <taxon>Cyclophyllidea</taxon>
        <taxon>Mesocestoididae</taxon>
        <taxon>Mesocestoides</taxon>
    </lineage>
</organism>
<feature type="region of interest" description="Disordered" evidence="1">
    <location>
        <begin position="105"/>
        <end position="178"/>
    </location>
</feature>
<evidence type="ECO:0000256" key="1">
    <source>
        <dbReference type="SAM" id="MobiDB-lite"/>
    </source>
</evidence>
<evidence type="ECO:0000313" key="3">
    <source>
        <dbReference type="Proteomes" id="UP000267029"/>
    </source>
</evidence>
<dbReference type="AlphaFoldDB" id="A0A0R3U3L9"/>
<evidence type="ECO:0000313" key="2">
    <source>
        <dbReference type="EMBL" id="VDD75174.1"/>
    </source>
</evidence>
<evidence type="ECO:0000313" key="4">
    <source>
        <dbReference type="WBParaSite" id="MCU_005429-RA"/>
    </source>
</evidence>
<feature type="region of interest" description="Disordered" evidence="1">
    <location>
        <begin position="407"/>
        <end position="463"/>
    </location>
</feature>
<feature type="compositionally biased region" description="Polar residues" evidence="1">
    <location>
        <begin position="105"/>
        <end position="141"/>
    </location>
</feature>
<feature type="compositionally biased region" description="Pro residues" evidence="1">
    <location>
        <begin position="432"/>
        <end position="446"/>
    </location>
</feature>
<protein>
    <submittedName>
        <fullName evidence="4">Protein kinase domain-containing protein</fullName>
    </submittedName>
</protein>
<feature type="compositionally biased region" description="Acidic residues" evidence="1">
    <location>
        <begin position="305"/>
        <end position="314"/>
    </location>
</feature>
<name>A0A0R3U3L9_MESCO</name>
<keyword evidence="3" id="KW-1185">Reference proteome</keyword>
<reference evidence="2 3" key="1">
    <citation type="submission" date="2018-10" db="EMBL/GenBank/DDBJ databases">
        <authorList>
            <consortium name="Pathogen Informatics"/>
        </authorList>
    </citation>
    <scope>NUCLEOTIDE SEQUENCE [LARGE SCALE GENOMIC DNA]</scope>
</reference>
<accession>A0A0R3U3L9</accession>
<dbReference type="WBParaSite" id="MCU_005429-RA">
    <property type="protein sequence ID" value="MCU_005429-RA"/>
    <property type="gene ID" value="MCU_005429"/>
</dbReference>
<sequence>MADNGSSRKATCCSKNSSSTERLGVEFVLPITSVAKMEACPSETTSTSRAVTSIGDVQSFSRMPSQRRRRLWTLAARAAARRENFSHEKEPLSACSGVLKNHAETSTQSSSFLKPGTVRTQDSGISSMDYVTSRDANSPNSEEAGFRQRASLSLTASEHSQAVSTQPHSQTPRPQTDAARLHCPTLSTAVRTKIVVSGECEGDDTHPGSTLRYANHCTSYVPDWARRNWSSAPRPLISRQRSSLEVGYDPAPDWAASMETLNMQSSLYQQNRRLFYGRYGRASCPKTPTYYDHPNPPVTTIHMEEEEGEGETEPSMDNPSVTGDVDHLRRRRFDTLPQPCWCERPPPPHTHTCSFRPPPLACRTGSSMLSPFFHCSACPYRTLEPAYFMPPYQCDLPQRHIRRRMLKRMSSEPTPPTWMSEEGSTPPKRRAPPPQPPEFASPPPLPRRAAKSEASQYGYTEQRIISSTPKTDILILEPDSCGSAAWGRRPPMLQEGLRRGCSVDEAYYSPRWGRQSSFVSDPLAEGYRPTRRPMTASYPMTHVYDQGDPRDWYTCSRRRGNDSAPSRLGVMPHFYNPNFPGSSSVLRESMVFS</sequence>
<dbReference type="OrthoDB" id="6277543at2759"/>
<dbReference type="EMBL" id="UXSR01000134">
    <property type="protein sequence ID" value="VDD75174.1"/>
    <property type="molecule type" value="Genomic_DNA"/>
</dbReference>